<gene>
    <name evidence="3" type="ORF">AAT19DRAFT_13701</name>
</gene>
<accession>A0A2T0ACD8</accession>
<evidence type="ECO:0000313" key="4">
    <source>
        <dbReference type="Proteomes" id="UP000239560"/>
    </source>
</evidence>
<evidence type="ECO:0000256" key="1">
    <source>
        <dbReference type="SAM" id="MobiDB-lite"/>
    </source>
</evidence>
<dbReference type="EMBL" id="LCTV02000004">
    <property type="protein sequence ID" value="PRQ75644.1"/>
    <property type="molecule type" value="Genomic_DNA"/>
</dbReference>
<comment type="caution">
    <text evidence="3">The sequence shown here is derived from an EMBL/GenBank/DDBJ whole genome shotgun (WGS) entry which is preliminary data.</text>
</comment>
<feature type="compositionally biased region" description="Pro residues" evidence="1">
    <location>
        <begin position="26"/>
        <end position="35"/>
    </location>
</feature>
<dbReference type="OrthoDB" id="416741at2759"/>
<organism evidence="3 4">
    <name type="scientific">Rhodotorula toruloides</name>
    <name type="common">Yeast</name>
    <name type="synonym">Rhodosporidium toruloides</name>
    <dbReference type="NCBI Taxonomy" id="5286"/>
    <lineage>
        <taxon>Eukaryota</taxon>
        <taxon>Fungi</taxon>
        <taxon>Dikarya</taxon>
        <taxon>Basidiomycota</taxon>
        <taxon>Pucciniomycotina</taxon>
        <taxon>Microbotryomycetes</taxon>
        <taxon>Sporidiobolales</taxon>
        <taxon>Sporidiobolaceae</taxon>
        <taxon>Rhodotorula</taxon>
    </lineage>
</organism>
<sequence>MLAQCHLGFSDAAKTPRRKLGSAHPRLPPQLPPPAPRRRRPDETLFAHALRHNSCFPESNDPDPVVREAADLRSNRRLEWEGDTVLCWFASVELARQFPIATSGDLSVSRVPTTSRSRLTVVRAGSARRLVVSNRTLSHLAWAYGFGRVLEHNPNDAPHRLAITHQKILATASKRTWPLLVTSPSPKPSCAPSRLSFATYSARTNFVPLLSPSEPTPDPSTTTLRGSSITSPPLLETASEIGWLETQLGGKWSTALQIEGETIVTAEGTKRQEARQRVVDLVLTRLWQDPQGREVLRSALRDDGGQEP</sequence>
<protein>
    <recommendedName>
        <fullName evidence="2">RNase III domain-containing protein</fullName>
    </recommendedName>
</protein>
<name>A0A2T0ACD8_RHOTO</name>
<dbReference type="AlphaFoldDB" id="A0A2T0ACD8"/>
<feature type="compositionally biased region" description="Low complexity" evidence="1">
    <location>
        <begin position="210"/>
        <end position="224"/>
    </location>
</feature>
<evidence type="ECO:0000259" key="2">
    <source>
        <dbReference type="PROSITE" id="PS50142"/>
    </source>
</evidence>
<dbReference type="GO" id="GO:0004525">
    <property type="term" value="F:ribonuclease III activity"/>
    <property type="evidence" value="ECO:0007669"/>
    <property type="project" value="InterPro"/>
</dbReference>
<dbReference type="GO" id="GO:0006396">
    <property type="term" value="P:RNA processing"/>
    <property type="evidence" value="ECO:0007669"/>
    <property type="project" value="InterPro"/>
</dbReference>
<evidence type="ECO:0000313" key="3">
    <source>
        <dbReference type="EMBL" id="PRQ75644.1"/>
    </source>
</evidence>
<dbReference type="InterPro" id="IPR000999">
    <property type="entry name" value="RNase_III_dom"/>
</dbReference>
<dbReference type="Proteomes" id="UP000239560">
    <property type="component" value="Unassembled WGS sequence"/>
</dbReference>
<proteinExistence type="predicted"/>
<feature type="domain" description="RNase III" evidence="2">
    <location>
        <begin position="40"/>
        <end position="119"/>
    </location>
</feature>
<feature type="region of interest" description="Disordered" evidence="1">
    <location>
        <begin position="1"/>
        <end position="40"/>
    </location>
</feature>
<dbReference type="InterPro" id="IPR036389">
    <property type="entry name" value="RNase_III_sf"/>
</dbReference>
<feature type="region of interest" description="Disordered" evidence="1">
    <location>
        <begin position="210"/>
        <end position="231"/>
    </location>
</feature>
<reference evidence="3 4" key="1">
    <citation type="journal article" date="2018" name="Elife">
        <title>Functional genomics of lipid metabolism in the oleaginous yeast Rhodosporidium toruloides.</title>
        <authorList>
            <person name="Coradetti S.T."/>
            <person name="Pinel D."/>
            <person name="Geiselman G."/>
            <person name="Ito M."/>
            <person name="Mondo S."/>
            <person name="Reilly M.C."/>
            <person name="Cheng Y.F."/>
            <person name="Bauer S."/>
            <person name="Grigoriev I."/>
            <person name="Gladden J.M."/>
            <person name="Simmons B.A."/>
            <person name="Brem R."/>
            <person name="Arkin A.P."/>
            <person name="Skerker J.M."/>
        </authorList>
    </citation>
    <scope>NUCLEOTIDE SEQUENCE [LARGE SCALE GENOMIC DNA]</scope>
    <source>
        <strain evidence="3 4">NBRC 0880</strain>
    </source>
</reference>
<dbReference type="Gene3D" id="1.10.1520.10">
    <property type="entry name" value="Ribonuclease III domain"/>
    <property type="match status" value="1"/>
</dbReference>
<dbReference type="PROSITE" id="PS50142">
    <property type="entry name" value="RNASE_3_2"/>
    <property type="match status" value="1"/>
</dbReference>
<dbReference type="SUPFAM" id="SSF69065">
    <property type="entry name" value="RNase III domain-like"/>
    <property type="match status" value="1"/>
</dbReference>